<evidence type="ECO:0000256" key="2">
    <source>
        <dbReference type="ARBA" id="ARBA00022490"/>
    </source>
</evidence>
<dbReference type="SUPFAM" id="SSF81301">
    <property type="entry name" value="Nucleotidyltransferase"/>
    <property type="match status" value="1"/>
</dbReference>
<dbReference type="GO" id="GO:0090071">
    <property type="term" value="P:negative regulation of ribosome biogenesis"/>
    <property type="evidence" value="ECO:0007669"/>
    <property type="project" value="UniProtKB-UniRule"/>
</dbReference>
<comment type="subunit">
    <text evidence="4">Interacts with ribosomal protein uL14 (rplN).</text>
</comment>
<evidence type="ECO:0000256" key="3">
    <source>
        <dbReference type="ARBA" id="ARBA00022491"/>
    </source>
</evidence>
<evidence type="ECO:0000313" key="6">
    <source>
        <dbReference type="Proteomes" id="UP000049855"/>
    </source>
</evidence>
<comment type="subcellular location">
    <subcellularLocation>
        <location evidence="4">Cytoplasm</location>
    </subcellularLocation>
</comment>
<keyword evidence="3 4" id="KW-0678">Repressor</keyword>
<dbReference type="InterPro" id="IPR004394">
    <property type="entry name" value="Iojap/RsfS/C7orf30"/>
</dbReference>
<keyword evidence="2 4" id="KW-0963">Cytoplasm</keyword>
<dbReference type="PANTHER" id="PTHR21043">
    <property type="entry name" value="IOJAP SUPERFAMILY ORTHOLOG"/>
    <property type="match status" value="1"/>
</dbReference>
<dbReference type="Pfam" id="PF02410">
    <property type="entry name" value="RsfS"/>
    <property type="match status" value="1"/>
</dbReference>
<dbReference type="Proteomes" id="UP000049855">
    <property type="component" value="Unassembled WGS sequence"/>
</dbReference>
<evidence type="ECO:0000313" key="5">
    <source>
        <dbReference type="EMBL" id="CQR72545.1"/>
    </source>
</evidence>
<gene>
    <name evidence="4" type="primary">rsfS</name>
    <name evidence="5" type="ORF">SpAn4DRAFT_3005</name>
</gene>
<proteinExistence type="inferred from homology"/>
<evidence type="ECO:0000256" key="1">
    <source>
        <dbReference type="ARBA" id="ARBA00010574"/>
    </source>
</evidence>
<dbReference type="Gene3D" id="3.30.460.10">
    <property type="entry name" value="Beta Polymerase, domain 2"/>
    <property type="match status" value="1"/>
</dbReference>
<comment type="similarity">
    <text evidence="1 4">Belongs to the Iojap/RsfS family.</text>
</comment>
<dbReference type="GO" id="GO:0005737">
    <property type="term" value="C:cytoplasm"/>
    <property type="evidence" value="ECO:0007669"/>
    <property type="project" value="UniProtKB-SubCell"/>
</dbReference>
<organism evidence="5 6">
    <name type="scientific">Sporomusa ovata</name>
    <dbReference type="NCBI Taxonomy" id="2378"/>
    <lineage>
        <taxon>Bacteria</taxon>
        <taxon>Bacillati</taxon>
        <taxon>Bacillota</taxon>
        <taxon>Negativicutes</taxon>
        <taxon>Selenomonadales</taxon>
        <taxon>Sporomusaceae</taxon>
        <taxon>Sporomusa</taxon>
    </lineage>
</organism>
<dbReference type="NCBIfam" id="TIGR00090">
    <property type="entry name" value="rsfS_iojap_ybeB"/>
    <property type="match status" value="1"/>
</dbReference>
<accession>A0A0U1KZ35</accession>
<comment type="function">
    <text evidence="4">Functions as a ribosomal silencing factor. Interacts with ribosomal protein uL14 (rplN), blocking formation of intersubunit bridge B8. Prevents association of the 30S and 50S ribosomal subunits and the formation of functional ribosomes, thus repressing translation.</text>
</comment>
<name>A0A0U1KZ35_9FIRM</name>
<dbReference type="FunFam" id="3.30.460.10:FF:000015">
    <property type="entry name" value="Ribosomal silencing factor RsfS"/>
    <property type="match status" value="1"/>
</dbReference>
<dbReference type="InterPro" id="IPR043519">
    <property type="entry name" value="NT_sf"/>
</dbReference>
<dbReference type="PANTHER" id="PTHR21043:SF0">
    <property type="entry name" value="MITOCHONDRIAL ASSEMBLY OF RIBOSOMAL LARGE SUBUNIT PROTEIN 1"/>
    <property type="match status" value="1"/>
</dbReference>
<evidence type="ECO:0000256" key="4">
    <source>
        <dbReference type="HAMAP-Rule" id="MF_01477"/>
    </source>
</evidence>
<reference evidence="6" key="1">
    <citation type="submission" date="2015-03" db="EMBL/GenBank/DDBJ databases">
        <authorList>
            <person name="Nijsse Bart"/>
        </authorList>
    </citation>
    <scope>NUCLEOTIDE SEQUENCE [LARGE SCALE GENOMIC DNA]</scope>
</reference>
<dbReference type="EMBL" id="CTRP01000010">
    <property type="protein sequence ID" value="CQR72545.1"/>
    <property type="molecule type" value="Genomic_DNA"/>
</dbReference>
<dbReference type="AlphaFoldDB" id="A0A0U1KZ35"/>
<dbReference type="GO" id="GO:0043023">
    <property type="term" value="F:ribosomal large subunit binding"/>
    <property type="evidence" value="ECO:0007669"/>
    <property type="project" value="TreeGrafter"/>
</dbReference>
<dbReference type="HAMAP" id="MF_01477">
    <property type="entry name" value="Iojap_RsfS"/>
    <property type="match status" value="1"/>
</dbReference>
<keyword evidence="6" id="KW-1185">Reference proteome</keyword>
<keyword evidence="4" id="KW-0810">Translation regulation</keyword>
<sequence>MMIDNDSKLAELMAKAASDKKAHDIIIMDLAGISPVTDYFIICSANSTIQVQAIADNVEEQLAAQGVKVLHREGYREARWVLLDYGNCVAHIFVEEDRQFYNLERLWGDAKQVSYQG</sequence>
<dbReference type="GO" id="GO:0042256">
    <property type="term" value="P:cytosolic ribosome assembly"/>
    <property type="evidence" value="ECO:0007669"/>
    <property type="project" value="UniProtKB-UniRule"/>
</dbReference>
<protein>
    <recommendedName>
        <fullName evidence="4">Ribosomal silencing factor RsfS</fullName>
    </recommendedName>
</protein>
<dbReference type="GO" id="GO:0017148">
    <property type="term" value="P:negative regulation of translation"/>
    <property type="evidence" value="ECO:0007669"/>
    <property type="project" value="UniProtKB-UniRule"/>
</dbReference>